<protein>
    <submittedName>
        <fullName evidence="1">Uncharacterized protein</fullName>
    </submittedName>
</protein>
<reference evidence="2" key="1">
    <citation type="submission" date="2016-10" db="EMBL/GenBank/DDBJ databases">
        <authorList>
            <person name="Varghese N."/>
            <person name="Submissions S."/>
        </authorList>
    </citation>
    <scope>NUCLEOTIDE SEQUENCE [LARGE SCALE GENOMIC DNA]</scope>
    <source>
        <strain evidence="2">DSM 25575</strain>
    </source>
</reference>
<gene>
    <name evidence="1" type="ORF">SAMN05421594_2353</name>
</gene>
<sequence>MNIAGFFLFWLPTFANDITAFTRSFTKAKNKQDVIDNFIKMMKDTYGITVTFRD</sequence>
<dbReference type="Proteomes" id="UP000198769">
    <property type="component" value="Unassembled WGS sequence"/>
</dbReference>
<proteinExistence type="predicted"/>
<keyword evidence="2" id="KW-1185">Reference proteome</keyword>
<evidence type="ECO:0000313" key="1">
    <source>
        <dbReference type="EMBL" id="SFN36315.1"/>
    </source>
</evidence>
<dbReference type="EMBL" id="FOVD01000003">
    <property type="protein sequence ID" value="SFN36315.1"/>
    <property type="molecule type" value="Genomic_DNA"/>
</dbReference>
<organism evidence="1 2">
    <name type="scientific">Chryseobacterium oleae</name>
    <dbReference type="NCBI Taxonomy" id="491207"/>
    <lineage>
        <taxon>Bacteria</taxon>
        <taxon>Pseudomonadati</taxon>
        <taxon>Bacteroidota</taxon>
        <taxon>Flavobacteriia</taxon>
        <taxon>Flavobacteriales</taxon>
        <taxon>Weeksellaceae</taxon>
        <taxon>Chryseobacterium group</taxon>
        <taxon>Chryseobacterium</taxon>
    </lineage>
</organism>
<evidence type="ECO:0000313" key="2">
    <source>
        <dbReference type="Proteomes" id="UP000198769"/>
    </source>
</evidence>
<accession>A0A1I4YE47</accession>
<dbReference type="AlphaFoldDB" id="A0A1I4YE47"/>
<name>A0A1I4YE47_CHROL</name>
<dbReference type="RefSeq" id="WP_167375279.1">
    <property type="nucleotide sequence ID" value="NZ_FOVD01000003.1"/>
</dbReference>